<evidence type="ECO:0000313" key="2">
    <source>
        <dbReference type="Proteomes" id="UP000326837"/>
    </source>
</evidence>
<evidence type="ECO:0008006" key="3">
    <source>
        <dbReference type="Google" id="ProtNLM"/>
    </source>
</evidence>
<evidence type="ECO:0000313" key="1">
    <source>
        <dbReference type="EMBL" id="BBO31361.1"/>
    </source>
</evidence>
<sequence>MSKRDQVMQLLRECVAEYGEQTGGEYDLKDETPLIGPDSPVDSLGLVMIITGFECKLNETFNAEVVLASEKAMSMNRSPFRTLGAMADYGVELLDEEAAA</sequence>
<name>A0A5K7X9C0_9BACT</name>
<accession>A0A5K7X9C0</accession>
<protein>
    <recommendedName>
        <fullName evidence="3">Carrier domain-containing protein</fullName>
    </recommendedName>
</protein>
<keyword evidence="2" id="KW-1185">Reference proteome</keyword>
<gene>
    <name evidence="1" type="ORF">PLANPX_0973</name>
</gene>
<reference evidence="2" key="1">
    <citation type="submission" date="2019-10" db="EMBL/GenBank/DDBJ databases">
        <title>Lacipirellula parvula gen. nov., sp. nov., representing a lineage of planctomycetes widespread in freshwater anoxic habitats, and description of the family Lacipirellulaceae.</title>
        <authorList>
            <person name="Dedysh S.N."/>
            <person name="Kulichevskaya I.S."/>
            <person name="Beletsky A.V."/>
            <person name="Rakitin A.L."/>
            <person name="Mardanov A.V."/>
            <person name="Ivanova A.A."/>
            <person name="Saltykova V.X."/>
            <person name="Rijpstra W.I.C."/>
            <person name="Sinninghe Damste J.S."/>
            <person name="Ravin N.V."/>
        </authorList>
    </citation>
    <scope>NUCLEOTIDE SEQUENCE [LARGE SCALE GENOMIC DNA]</scope>
    <source>
        <strain evidence="2">PX69</strain>
    </source>
</reference>
<dbReference type="Gene3D" id="1.10.1200.10">
    <property type="entry name" value="ACP-like"/>
    <property type="match status" value="1"/>
</dbReference>
<dbReference type="InterPro" id="IPR036736">
    <property type="entry name" value="ACP-like_sf"/>
</dbReference>
<dbReference type="KEGG" id="lpav:PLANPX_0973"/>
<organism evidence="1 2">
    <name type="scientific">Lacipirellula parvula</name>
    <dbReference type="NCBI Taxonomy" id="2650471"/>
    <lineage>
        <taxon>Bacteria</taxon>
        <taxon>Pseudomonadati</taxon>
        <taxon>Planctomycetota</taxon>
        <taxon>Planctomycetia</taxon>
        <taxon>Pirellulales</taxon>
        <taxon>Lacipirellulaceae</taxon>
        <taxon>Lacipirellula</taxon>
    </lineage>
</organism>
<dbReference type="RefSeq" id="WP_152097519.1">
    <property type="nucleotide sequence ID" value="NZ_AP021861.1"/>
</dbReference>
<dbReference type="Proteomes" id="UP000326837">
    <property type="component" value="Chromosome"/>
</dbReference>
<dbReference type="EMBL" id="AP021861">
    <property type="protein sequence ID" value="BBO31361.1"/>
    <property type="molecule type" value="Genomic_DNA"/>
</dbReference>
<dbReference type="AlphaFoldDB" id="A0A5K7X9C0"/>
<proteinExistence type="predicted"/>